<dbReference type="GO" id="GO:0046872">
    <property type="term" value="F:metal ion binding"/>
    <property type="evidence" value="ECO:0007669"/>
    <property type="project" value="UniProtKB-KW"/>
</dbReference>
<keyword evidence="14" id="KW-1185">Reference proteome</keyword>
<dbReference type="GO" id="GO:0070475">
    <property type="term" value="P:rRNA base methylation"/>
    <property type="evidence" value="ECO:0007669"/>
    <property type="project" value="TreeGrafter"/>
</dbReference>
<keyword evidence="3" id="KW-0004">4Fe-4S</keyword>
<keyword evidence="11" id="KW-0472">Membrane</keyword>
<comment type="cofactor">
    <cofactor evidence="1">
        <name>[4Fe-4S] cluster</name>
        <dbReference type="ChEBI" id="CHEBI:49883"/>
    </cofactor>
</comment>
<comment type="caution">
    <text evidence="13">The sequence shown here is derived from an EMBL/GenBank/DDBJ whole genome shotgun (WGS) entry which is preliminary data.</text>
</comment>
<dbReference type="InterPro" id="IPR058240">
    <property type="entry name" value="rSAM_sf"/>
</dbReference>
<evidence type="ECO:0000313" key="14">
    <source>
        <dbReference type="Proteomes" id="UP000198406"/>
    </source>
</evidence>
<dbReference type="InterPro" id="IPR013785">
    <property type="entry name" value="Aldolase_TIM"/>
</dbReference>
<accession>A0A1Z5JWW4</accession>
<dbReference type="Pfam" id="PF04055">
    <property type="entry name" value="Radical_SAM"/>
    <property type="match status" value="1"/>
</dbReference>
<reference evidence="13 14" key="1">
    <citation type="journal article" date="2015" name="Plant Cell">
        <title>Oil accumulation by the oleaginous diatom Fistulifera solaris as revealed by the genome and transcriptome.</title>
        <authorList>
            <person name="Tanaka T."/>
            <person name="Maeda Y."/>
            <person name="Veluchamy A."/>
            <person name="Tanaka M."/>
            <person name="Abida H."/>
            <person name="Marechal E."/>
            <person name="Bowler C."/>
            <person name="Muto M."/>
            <person name="Sunaga Y."/>
            <person name="Tanaka M."/>
            <person name="Yoshino T."/>
            <person name="Taniguchi T."/>
            <person name="Fukuda Y."/>
            <person name="Nemoto M."/>
            <person name="Matsumoto M."/>
            <person name="Wong P.S."/>
            <person name="Aburatani S."/>
            <person name="Fujibuchi W."/>
        </authorList>
    </citation>
    <scope>NUCLEOTIDE SEQUENCE [LARGE SCALE GENOMIC DNA]</scope>
    <source>
        <strain evidence="13 14">JPCC DA0580</strain>
    </source>
</reference>
<dbReference type="PANTHER" id="PTHR30544:SF5">
    <property type="entry name" value="RADICAL SAM CORE DOMAIN-CONTAINING PROTEIN"/>
    <property type="match status" value="1"/>
</dbReference>
<dbReference type="PANTHER" id="PTHR30544">
    <property type="entry name" value="23S RRNA METHYLTRANSFERASE"/>
    <property type="match status" value="1"/>
</dbReference>
<dbReference type="AlphaFoldDB" id="A0A1Z5JWW4"/>
<evidence type="ECO:0000256" key="3">
    <source>
        <dbReference type="ARBA" id="ARBA00022485"/>
    </source>
</evidence>
<keyword evidence="10" id="KW-0411">Iron-sulfur</keyword>
<dbReference type="GO" id="GO:0005737">
    <property type="term" value="C:cytoplasm"/>
    <property type="evidence" value="ECO:0007669"/>
    <property type="project" value="UniProtKB-SubCell"/>
</dbReference>
<keyword evidence="11" id="KW-0812">Transmembrane</keyword>
<evidence type="ECO:0000256" key="5">
    <source>
        <dbReference type="ARBA" id="ARBA00022603"/>
    </source>
</evidence>
<dbReference type="InterPro" id="IPR040072">
    <property type="entry name" value="Methyltransferase_A"/>
</dbReference>
<keyword evidence="7" id="KW-0949">S-adenosyl-L-methionine</keyword>
<dbReference type="SFLD" id="SFLDS00029">
    <property type="entry name" value="Radical_SAM"/>
    <property type="match status" value="1"/>
</dbReference>
<keyword evidence="6" id="KW-0808">Transferase</keyword>
<keyword evidence="4" id="KW-0963">Cytoplasm</keyword>
<keyword evidence="9" id="KW-0408">Iron</keyword>
<evidence type="ECO:0000256" key="9">
    <source>
        <dbReference type="ARBA" id="ARBA00023004"/>
    </source>
</evidence>
<sequence>MNKRKRVMLYSALYLFVWNVVIVFPFANGLSAVTLPTTTPRPSSRSPLSLTLDELSVQLGGKGRAQACWEAYRSGTDPILGTEAQQRLLQRPADVATLHHQTTCHDGTTKLLLQLPDGLQVETVIIPWPERQRSTVCISSQVGCRQACTFCLTGRMGLLRNLSCDEIVSQVYWAQRVVHSKEMPPIDNIVFMGLGEPADNVDAVVAAAECLTDPHRFALTPRRVTISTVAPTPDAFAKLGRAPAVLAWSVHATRDVLRKQLVPTTRYSMTELRDGLVSTLVQRSKRRRNILLEITLLDQINDTIEDAQHLVEFCQPLVAIPGVRVIVNLIPWNDIQVQTGAAAQYRQPSPERIEAFQQYLVQQGNLRCFIRTTRGDDELAACGQLSTRNR</sequence>
<comment type="subcellular location">
    <subcellularLocation>
        <location evidence="2">Cytoplasm</location>
    </subcellularLocation>
</comment>
<evidence type="ECO:0000256" key="2">
    <source>
        <dbReference type="ARBA" id="ARBA00004496"/>
    </source>
</evidence>
<evidence type="ECO:0000256" key="11">
    <source>
        <dbReference type="SAM" id="Phobius"/>
    </source>
</evidence>
<dbReference type="InterPro" id="IPR004383">
    <property type="entry name" value="rRNA_lsu_MTrfase_RlmN/Cfr"/>
</dbReference>
<keyword evidence="8" id="KW-0479">Metal-binding</keyword>
<gene>
    <name evidence="13" type="ORF">FisN_10Hh273</name>
</gene>
<dbReference type="SFLD" id="SFLDF00275">
    <property type="entry name" value="adenosine_C2_methyltransferase"/>
    <property type="match status" value="1"/>
</dbReference>
<feature type="domain" description="Radical SAM core" evidence="12">
    <location>
        <begin position="130"/>
        <end position="371"/>
    </location>
</feature>
<dbReference type="SFLD" id="SFLDG01062">
    <property type="entry name" value="methyltransferase_(Class_A)"/>
    <property type="match status" value="1"/>
</dbReference>
<dbReference type="GO" id="GO:0008173">
    <property type="term" value="F:RNA methyltransferase activity"/>
    <property type="evidence" value="ECO:0007669"/>
    <property type="project" value="InterPro"/>
</dbReference>
<dbReference type="GO" id="GO:0030488">
    <property type="term" value="P:tRNA methylation"/>
    <property type="evidence" value="ECO:0007669"/>
    <property type="project" value="TreeGrafter"/>
</dbReference>
<evidence type="ECO:0000256" key="1">
    <source>
        <dbReference type="ARBA" id="ARBA00001966"/>
    </source>
</evidence>
<dbReference type="InParanoid" id="A0A1Z5JWW4"/>
<dbReference type="SUPFAM" id="SSF102114">
    <property type="entry name" value="Radical SAM enzymes"/>
    <property type="match status" value="1"/>
</dbReference>
<organism evidence="13 14">
    <name type="scientific">Fistulifera solaris</name>
    <name type="common">Oleaginous diatom</name>
    <dbReference type="NCBI Taxonomy" id="1519565"/>
    <lineage>
        <taxon>Eukaryota</taxon>
        <taxon>Sar</taxon>
        <taxon>Stramenopiles</taxon>
        <taxon>Ochrophyta</taxon>
        <taxon>Bacillariophyta</taxon>
        <taxon>Bacillariophyceae</taxon>
        <taxon>Bacillariophycidae</taxon>
        <taxon>Naviculales</taxon>
        <taxon>Naviculaceae</taxon>
        <taxon>Fistulifera</taxon>
    </lineage>
</organism>
<dbReference type="InterPro" id="IPR007197">
    <property type="entry name" value="rSAM"/>
</dbReference>
<evidence type="ECO:0000313" key="13">
    <source>
        <dbReference type="EMBL" id="GAX18527.1"/>
    </source>
</evidence>
<name>A0A1Z5JWW4_FISSO</name>
<dbReference type="EMBL" id="BDSP01000131">
    <property type="protein sequence ID" value="GAX18527.1"/>
    <property type="molecule type" value="Genomic_DNA"/>
</dbReference>
<evidence type="ECO:0000256" key="6">
    <source>
        <dbReference type="ARBA" id="ARBA00022679"/>
    </source>
</evidence>
<proteinExistence type="predicted"/>
<dbReference type="GO" id="GO:0051539">
    <property type="term" value="F:4 iron, 4 sulfur cluster binding"/>
    <property type="evidence" value="ECO:0007669"/>
    <property type="project" value="UniProtKB-KW"/>
</dbReference>
<evidence type="ECO:0000256" key="10">
    <source>
        <dbReference type="ARBA" id="ARBA00023014"/>
    </source>
</evidence>
<feature type="transmembrane region" description="Helical" evidence="11">
    <location>
        <begin position="7"/>
        <end position="27"/>
    </location>
</feature>
<dbReference type="Gene3D" id="3.20.20.70">
    <property type="entry name" value="Aldolase class I"/>
    <property type="match status" value="1"/>
</dbReference>
<protein>
    <recommendedName>
        <fullName evidence="12">Radical SAM core domain-containing protein</fullName>
    </recommendedName>
</protein>
<dbReference type="OrthoDB" id="538249at2759"/>
<keyword evidence="11" id="KW-1133">Transmembrane helix</keyword>
<evidence type="ECO:0000256" key="8">
    <source>
        <dbReference type="ARBA" id="ARBA00022723"/>
    </source>
</evidence>
<dbReference type="Proteomes" id="UP000198406">
    <property type="component" value="Unassembled WGS sequence"/>
</dbReference>
<evidence type="ECO:0000256" key="4">
    <source>
        <dbReference type="ARBA" id="ARBA00022490"/>
    </source>
</evidence>
<keyword evidence="5" id="KW-0489">Methyltransferase</keyword>
<evidence type="ECO:0000259" key="12">
    <source>
        <dbReference type="PROSITE" id="PS51918"/>
    </source>
</evidence>
<dbReference type="PROSITE" id="PS51918">
    <property type="entry name" value="RADICAL_SAM"/>
    <property type="match status" value="1"/>
</dbReference>
<evidence type="ECO:0000256" key="7">
    <source>
        <dbReference type="ARBA" id="ARBA00022691"/>
    </source>
</evidence>